<feature type="region of interest" description="Disordered" evidence="8">
    <location>
        <begin position="157"/>
        <end position="176"/>
    </location>
</feature>
<evidence type="ECO:0000256" key="7">
    <source>
        <dbReference type="ARBA" id="ARBA00023136"/>
    </source>
</evidence>
<feature type="region of interest" description="Disordered" evidence="8">
    <location>
        <begin position="1"/>
        <end position="24"/>
    </location>
</feature>
<dbReference type="OrthoDB" id="3222at2759"/>
<keyword evidence="5" id="KW-0677">Repeat</keyword>
<dbReference type="Gene3D" id="1.20.1080.10">
    <property type="entry name" value="Glycerol uptake facilitator protein"/>
    <property type="match status" value="1"/>
</dbReference>
<feature type="transmembrane region" description="Helical" evidence="9">
    <location>
        <begin position="373"/>
        <end position="395"/>
    </location>
</feature>
<dbReference type="SUPFAM" id="SSF81338">
    <property type="entry name" value="Aquaporin-like"/>
    <property type="match status" value="1"/>
</dbReference>
<proteinExistence type="inferred from homology"/>
<evidence type="ECO:0000256" key="6">
    <source>
        <dbReference type="ARBA" id="ARBA00022989"/>
    </source>
</evidence>
<dbReference type="GO" id="GO:0005886">
    <property type="term" value="C:plasma membrane"/>
    <property type="evidence" value="ECO:0007669"/>
    <property type="project" value="TreeGrafter"/>
</dbReference>
<evidence type="ECO:0008006" key="12">
    <source>
        <dbReference type="Google" id="ProtNLM"/>
    </source>
</evidence>
<keyword evidence="7 9" id="KW-0472">Membrane</keyword>
<dbReference type="Pfam" id="PF00230">
    <property type="entry name" value="MIP"/>
    <property type="match status" value="1"/>
</dbReference>
<dbReference type="InterPro" id="IPR022357">
    <property type="entry name" value="MIP_CS"/>
</dbReference>
<feature type="compositionally biased region" description="Basic and acidic residues" evidence="8">
    <location>
        <begin position="477"/>
        <end position="489"/>
    </location>
</feature>
<evidence type="ECO:0000313" key="11">
    <source>
        <dbReference type="Proteomes" id="UP000310189"/>
    </source>
</evidence>
<feature type="transmembrane region" description="Helical" evidence="9">
    <location>
        <begin position="212"/>
        <end position="232"/>
    </location>
</feature>
<dbReference type="InterPro" id="IPR000425">
    <property type="entry name" value="MIP"/>
</dbReference>
<feature type="transmembrane region" description="Helical" evidence="9">
    <location>
        <begin position="286"/>
        <end position="307"/>
    </location>
</feature>
<feature type="compositionally biased region" description="Polar residues" evidence="8">
    <location>
        <begin position="161"/>
        <end position="176"/>
    </location>
</feature>
<feature type="transmembrane region" description="Helical" evidence="9">
    <location>
        <begin position="344"/>
        <end position="361"/>
    </location>
</feature>
<gene>
    <name evidence="10" type="ORF">E3P99_04033</name>
</gene>
<comment type="subcellular location">
    <subcellularLocation>
        <location evidence="1">Membrane</location>
        <topology evidence="1">Multi-pass membrane protein</topology>
    </subcellularLocation>
</comment>
<keyword evidence="6 9" id="KW-1133">Transmembrane helix</keyword>
<feature type="transmembrane region" description="Helical" evidence="9">
    <location>
        <begin position="425"/>
        <end position="450"/>
    </location>
</feature>
<evidence type="ECO:0000256" key="2">
    <source>
        <dbReference type="ARBA" id="ARBA00006175"/>
    </source>
</evidence>
<evidence type="ECO:0000256" key="1">
    <source>
        <dbReference type="ARBA" id="ARBA00004141"/>
    </source>
</evidence>
<keyword evidence="11" id="KW-1185">Reference proteome</keyword>
<reference evidence="10 11" key="1">
    <citation type="submission" date="2019-03" db="EMBL/GenBank/DDBJ databases">
        <title>Sequencing 23 genomes of Wallemia ichthyophaga.</title>
        <authorList>
            <person name="Gostincar C."/>
        </authorList>
    </citation>
    <scope>NUCLEOTIDE SEQUENCE [LARGE SCALE GENOMIC DNA]</scope>
    <source>
        <strain evidence="10 11">EXF-5753</strain>
    </source>
</reference>
<feature type="region of interest" description="Disordered" evidence="8">
    <location>
        <begin position="55"/>
        <end position="137"/>
    </location>
</feature>
<feature type="compositionally biased region" description="Low complexity" evidence="8">
    <location>
        <begin position="104"/>
        <end position="115"/>
    </location>
</feature>
<organism evidence="10 11">
    <name type="scientific">Wallemia hederae</name>
    <dbReference type="NCBI Taxonomy" id="1540922"/>
    <lineage>
        <taxon>Eukaryota</taxon>
        <taxon>Fungi</taxon>
        <taxon>Dikarya</taxon>
        <taxon>Basidiomycota</taxon>
        <taxon>Wallemiomycotina</taxon>
        <taxon>Wallemiomycetes</taxon>
        <taxon>Wallemiales</taxon>
        <taxon>Wallemiaceae</taxon>
        <taxon>Wallemia</taxon>
    </lineage>
</organism>
<dbReference type="Proteomes" id="UP000310189">
    <property type="component" value="Unassembled WGS sequence"/>
</dbReference>
<sequence length="502" mass="53545">MPDRSDEVPYTGETGAPTHSTNTNFNNLDAIAEHLFNKGHAMGYQLASTGSYQRADDAKHEYGHSVPDAAHPAHSAPTQPPPPPRRQSTAKGPPIGSSGGQVGGVISDATDTQDAQDMDHGKVNNSGSTQSYPYQRPSIPQRSFYETQATAELDEQHDAGETQNQTGQIGGQMHNQWLDSPETKEKYANPDERIHSLWYIVRERFREPLAEFLASMIFIMIGTGASVQTLIYQTSTTAAYTNMVWCWGIAVMAAVYVSGGVSGGHANPALTLALAIFRGFPWKVVPQYWAAQILGMFVGSLLVYAMYNEAIAVFDPTKSVAATGSAALFVTFPATSLSGVGLCVFQTICNAAILTAVVFALGDADNSPPGASLGALILAFVIMALGSSLGSLSGYPMNPARDLAPRFALSCVGYGGSELWSHDRLWWLTGPIAGSILGVIIGGTAYDALVYSGLGSPLNMTTAQVKRLVAHKMAKPGIDKQKRDDERRSMHANANSKGDKAV</sequence>
<evidence type="ECO:0000256" key="4">
    <source>
        <dbReference type="ARBA" id="ARBA00022692"/>
    </source>
</evidence>
<dbReference type="EMBL" id="SPNW01000116">
    <property type="protein sequence ID" value="TIA85293.1"/>
    <property type="molecule type" value="Genomic_DNA"/>
</dbReference>
<keyword evidence="4 9" id="KW-0812">Transmembrane</keyword>
<evidence type="ECO:0000256" key="3">
    <source>
        <dbReference type="ARBA" id="ARBA00022448"/>
    </source>
</evidence>
<protein>
    <recommendedName>
        <fullName evidence="12">Aquaporin</fullName>
    </recommendedName>
</protein>
<feature type="compositionally biased region" description="Polar residues" evidence="8">
    <location>
        <begin position="123"/>
        <end position="137"/>
    </location>
</feature>
<keyword evidence="3" id="KW-0813">Transport</keyword>
<name>A0A4V4LS67_9BASI</name>
<dbReference type="PRINTS" id="PR00783">
    <property type="entry name" value="MINTRINSICP"/>
</dbReference>
<dbReference type="PROSITE" id="PS00221">
    <property type="entry name" value="MIP"/>
    <property type="match status" value="1"/>
</dbReference>
<dbReference type="PANTHER" id="PTHR43829:SF24">
    <property type="entry name" value="MIP AQUAPORIN (EUROFUNG)"/>
    <property type="match status" value="1"/>
</dbReference>
<dbReference type="InterPro" id="IPR023271">
    <property type="entry name" value="Aquaporin-like"/>
</dbReference>
<evidence type="ECO:0000256" key="9">
    <source>
        <dbReference type="SAM" id="Phobius"/>
    </source>
</evidence>
<comment type="caution">
    <text evidence="10">The sequence shown here is derived from an EMBL/GenBank/DDBJ whole genome shotgun (WGS) entry which is preliminary data.</text>
</comment>
<feature type="region of interest" description="Disordered" evidence="8">
    <location>
        <begin position="476"/>
        <end position="502"/>
    </location>
</feature>
<dbReference type="InterPro" id="IPR050363">
    <property type="entry name" value="MIP/Aquaporin"/>
</dbReference>
<feature type="transmembrane region" description="Helical" evidence="9">
    <location>
        <begin position="244"/>
        <end position="266"/>
    </location>
</feature>
<evidence type="ECO:0000256" key="8">
    <source>
        <dbReference type="SAM" id="MobiDB-lite"/>
    </source>
</evidence>
<accession>A0A4V4LS67</accession>
<dbReference type="GO" id="GO:0015250">
    <property type="term" value="F:water channel activity"/>
    <property type="evidence" value="ECO:0007669"/>
    <property type="project" value="TreeGrafter"/>
</dbReference>
<dbReference type="PANTHER" id="PTHR43829">
    <property type="entry name" value="AQUAPORIN OR AQUAGLYCEROPORIN RELATED"/>
    <property type="match status" value="1"/>
</dbReference>
<evidence type="ECO:0000256" key="5">
    <source>
        <dbReference type="ARBA" id="ARBA00022737"/>
    </source>
</evidence>
<evidence type="ECO:0000313" key="10">
    <source>
        <dbReference type="EMBL" id="TIA85293.1"/>
    </source>
</evidence>
<comment type="similarity">
    <text evidence="2">Belongs to the MIP/aquaporin (TC 1.A.8) family.</text>
</comment>
<dbReference type="AlphaFoldDB" id="A0A4V4LS67"/>
<dbReference type="GO" id="GO:0015254">
    <property type="term" value="F:glycerol channel activity"/>
    <property type="evidence" value="ECO:0007669"/>
    <property type="project" value="TreeGrafter"/>
</dbReference>
<feature type="compositionally biased region" description="Low complexity" evidence="8">
    <location>
        <begin position="86"/>
        <end position="96"/>
    </location>
</feature>